<feature type="transmembrane region" description="Helical" evidence="5">
    <location>
        <begin position="16"/>
        <end position="39"/>
    </location>
</feature>
<feature type="transmembrane region" description="Helical" evidence="5">
    <location>
        <begin position="59"/>
        <end position="81"/>
    </location>
</feature>
<feature type="transmembrane region" description="Helical" evidence="5">
    <location>
        <begin position="297"/>
        <end position="316"/>
    </location>
</feature>
<dbReference type="Gene3D" id="1.20.1250.20">
    <property type="entry name" value="MFS general substrate transporter like domains"/>
    <property type="match status" value="2"/>
</dbReference>
<feature type="transmembrane region" description="Helical" evidence="5">
    <location>
        <begin position="93"/>
        <end position="114"/>
    </location>
</feature>
<feature type="transmembrane region" description="Helical" evidence="5">
    <location>
        <begin position="120"/>
        <end position="140"/>
    </location>
</feature>
<evidence type="ECO:0000256" key="1">
    <source>
        <dbReference type="ARBA" id="ARBA00004651"/>
    </source>
</evidence>
<dbReference type="PANTHER" id="PTHR23528:SF1">
    <property type="entry name" value="MAJOR FACILITATOR SUPERFAMILY (MFS) PROFILE DOMAIN-CONTAINING PROTEIN"/>
    <property type="match status" value="1"/>
</dbReference>
<gene>
    <name evidence="7" type="ORF">KIH74_21235</name>
</gene>
<proteinExistence type="predicted"/>
<dbReference type="InterPro" id="IPR036259">
    <property type="entry name" value="MFS_trans_sf"/>
</dbReference>
<feature type="transmembrane region" description="Helical" evidence="5">
    <location>
        <begin position="355"/>
        <end position="376"/>
    </location>
</feature>
<organism evidence="7 8">
    <name type="scientific">Kineosporia corallincola</name>
    <dbReference type="NCBI Taxonomy" id="2835133"/>
    <lineage>
        <taxon>Bacteria</taxon>
        <taxon>Bacillati</taxon>
        <taxon>Actinomycetota</taxon>
        <taxon>Actinomycetes</taxon>
        <taxon>Kineosporiales</taxon>
        <taxon>Kineosporiaceae</taxon>
        <taxon>Kineosporia</taxon>
    </lineage>
</organism>
<accession>A0ABS5TKD4</accession>
<name>A0ABS5TKD4_9ACTN</name>
<dbReference type="InterPro" id="IPR011701">
    <property type="entry name" value="MFS"/>
</dbReference>
<evidence type="ECO:0000313" key="7">
    <source>
        <dbReference type="EMBL" id="MBT0771475.1"/>
    </source>
</evidence>
<keyword evidence="2 5" id="KW-0812">Transmembrane</keyword>
<dbReference type="SUPFAM" id="SSF103473">
    <property type="entry name" value="MFS general substrate transporter"/>
    <property type="match status" value="1"/>
</dbReference>
<dbReference type="PANTHER" id="PTHR23528">
    <property type="match status" value="1"/>
</dbReference>
<evidence type="ECO:0000256" key="2">
    <source>
        <dbReference type="ARBA" id="ARBA00022692"/>
    </source>
</evidence>
<feature type="transmembrane region" description="Helical" evidence="5">
    <location>
        <begin position="233"/>
        <end position="254"/>
    </location>
</feature>
<evidence type="ECO:0000313" key="8">
    <source>
        <dbReference type="Proteomes" id="UP001197247"/>
    </source>
</evidence>
<sequence>MGEPKLTVSGSPGRGWVIALVLATAGVAVGWFGPIQILLPAQAEVIGLGGSGGRGKESLLALVTGVGAAGSMIANPLWGALSDRLRARTGSRAPVLVAGALLGVSGLLVLSAASSVPTMVIGWLAVQVGLNGPFAVLAALIADRVPPARRGLVGSLFGVAQLAGTVAGTVLAVATGEGRLGYLAVAVAVALLVVPILLTGAPFRGEPLVDDARPARRTAVGRPRPGRAFAAAFGLRLLLNLVSALGLLYLYYFLSDRAGVADPGTWVLVLTVCYVTVAGAAAASAGPVSDRLGHRRGIAGAAALVLAAGSVLLAAAGPMAVVVTAVLVLGLGYGLFLAVDVAVVTDALPDPGTRATLLGVANVASSLPQVLAPVLAAPVVTGPGSYTLLYLGTAAIALVALPVLPFLPVAPVPVAAGPEVMSR</sequence>
<keyword evidence="8" id="KW-1185">Reference proteome</keyword>
<dbReference type="InterPro" id="IPR020846">
    <property type="entry name" value="MFS_dom"/>
</dbReference>
<comment type="subcellular location">
    <subcellularLocation>
        <location evidence="1">Cell membrane</location>
        <topology evidence="1">Multi-pass membrane protein</topology>
    </subcellularLocation>
</comment>
<feature type="transmembrane region" description="Helical" evidence="5">
    <location>
        <begin position="388"/>
        <end position="416"/>
    </location>
</feature>
<dbReference type="Proteomes" id="UP001197247">
    <property type="component" value="Unassembled WGS sequence"/>
</dbReference>
<protein>
    <submittedName>
        <fullName evidence="7">MFS transporter</fullName>
    </submittedName>
</protein>
<evidence type="ECO:0000256" key="3">
    <source>
        <dbReference type="ARBA" id="ARBA00022989"/>
    </source>
</evidence>
<dbReference type="CDD" id="cd06174">
    <property type="entry name" value="MFS"/>
    <property type="match status" value="1"/>
</dbReference>
<feature type="transmembrane region" description="Helical" evidence="5">
    <location>
        <begin position="322"/>
        <end position="343"/>
    </location>
</feature>
<dbReference type="RefSeq" id="WP_214157813.1">
    <property type="nucleotide sequence ID" value="NZ_JAHBAY010000009.1"/>
</dbReference>
<feature type="transmembrane region" description="Helical" evidence="5">
    <location>
        <begin position="152"/>
        <end position="174"/>
    </location>
</feature>
<dbReference type="PROSITE" id="PS50850">
    <property type="entry name" value="MFS"/>
    <property type="match status" value="1"/>
</dbReference>
<feature type="transmembrane region" description="Helical" evidence="5">
    <location>
        <begin position="266"/>
        <end position="285"/>
    </location>
</feature>
<dbReference type="Pfam" id="PF07690">
    <property type="entry name" value="MFS_1"/>
    <property type="match status" value="2"/>
</dbReference>
<dbReference type="EMBL" id="JAHBAY010000009">
    <property type="protein sequence ID" value="MBT0771475.1"/>
    <property type="molecule type" value="Genomic_DNA"/>
</dbReference>
<evidence type="ECO:0000256" key="4">
    <source>
        <dbReference type="ARBA" id="ARBA00023136"/>
    </source>
</evidence>
<evidence type="ECO:0000256" key="5">
    <source>
        <dbReference type="SAM" id="Phobius"/>
    </source>
</evidence>
<keyword evidence="3 5" id="KW-1133">Transmembrane helix</keyword>
<comment type="caution">
    <text evidence="7">The sequence shown here is derived from an EMBL/GenBank/DDBJ whole genome shotgun (WGS) entry which is preliminary data.</text>
</comment>
<feature type="transmembrane region" description="Helical" evidence="5">
    <location>
        <begin position="180"/>
        <end position="198"/>
    </location>
</feature>
<feature type="domain" description="Major facilitator superfamily (MFS) profile" evidence="6">
    <location>
        <begin position="14"/>
        <end position="411"/>
    </location>
</feature>
<keyword evidence="4 5" id="KW-0472">Membrane</keyword>
<evidence type="ECO:0000259" key="6">
    <source>
        <dbReference type="PROSITE" id="PS50850"/>
    </source>
</evidence>
<reference evidence="7 8" key="1">
    <citation type="submission" date="2021-05" db="EMBL/GenBank/DDBJ databases">
        <title>Kineosporia and Streptomyces sp. nov. two new marine actinobacteria isolated from Coral.</title>
        <authorList>
            <person name="Buangrab K."/>
            <person name="Sutthacheep M."/>
            <person name="Yeemin T."/>
            <person name="Harunari E."/>
            <person name="Igarashi Y."/>
            <person name="Kanchanasin P."/>
            <person name="Tanasupawat S."/>
            <person name="Phongsopitanun W."/>
        </authorList>
    </citation>
    <scope>NUCLEOTIDE SEQUENCE [LARGE SCALE GENOMIC DNA]</scope>
    <source>
        <strain evidence="7 8">J2-2</strain>
    </source>
</reference>